<dbReference type="Gene3D" id="2.60.40.10">
    <property type="entry name" value="Immunoglobulins"/>
    <property type="match status" value="2"/>
</dbReference>
<dbReference type="PROSITE" id="PS50835">
    <property type="entry name" value="IG_LIKE"/>
    <property type="match status" value="2"/>
</dbReference>
<keyword evidence="4" id="KW-1185">Reference proteome</keyword>
<comment type="caution">
    <text evidence="3">The sequence shown here is derived from an EMBL/GenBank/DDBJ whole genome shotgun (WGS) entry which is preliminary data.</text>
</comment>
<dbReference type="InterPro" id="IPR013783">
    <property type="entry name" value="Ig-like_fold"/>
</dbReference>
<organism evidence="3 4">
    <name type="scientific">Alosa alosa</name>
    <name type="common">allis shad</name>
    <dbReference type="NCBI Taxonomy" id="278164"/>
    <lineage>
        <taxon>Eukaryota</taxon>
        <taxon>Metazoa</taxon>
        <taxon>Chordata</taxon>
        <taxon>Craniata</taxon>
        <taxon>Vertebrata</taxon>
        <taxon>Euteleostomi</taxon>
        <taxon>Actinopterygii</taxon>
        <taxon>Neopterygii</taxon>
        <taxon>Teleostei</taxon>
        <taxon>Clupei</taxon>
        <taxon>Clupeiformes</taxon>
        <taxon>Clupeoidei</taxon>
        <taxon>Clupeidae</taxon>
        <taxon>Alosa</taxon>
    </lineage>
</organism>
<evidence type="ECO:0000259" key="2">
    <source>
        <dbReference type="PROSITE" id="PS50835"/>
    </source>
</evidence>
<dbReference type="EMBL" id="JADWDJ010000020">
    <property type="protein sequence ID" value="KAG5264360.1"/>
    <property type="molecule type" value="Genomic_DNA"/>
</dbReference>
<feature type="domain" description="Ig-like" evidence="2">
    <location>
        <begin position="125"/>
        <end position="221"/>
    </location>
</feature>
<gene>
    <name evidence="3" type="ORF">AALO_G00252910</name>
</gene>
<dbReference type="InterPro" id="IPR036179">
    <property type="entry name" value="Ig-like_dom_sf"/>
</dbReference>
<protein>
    <recommendedName>
        <fullName evidence="2">Ig-like domain-containing protein</fullName>
    </recommendedName>
</protein>
<proteinExistence type="predicted"/>
<feature type="signal peptide" evidence="1">
    <location>
        <begin position="1"/>
        <end position="18"/>
    </location>
</feature>
<dbReference type="InterPro" id="IPR007110">
    <property type="entry name" value="Ig-like_dom"/>
</dbReference>
<evidence type="ECO:0000256" key="1">
    <source>
        <dbReference type="SAM" id="SignalP"/>
    </source>
</evidence>
<evidence type="ECO:0000313" key="3">
    <source>
        <dbReference type="EMBL" id="KAG5264360.1"/>
    </source>
</evidence>
<feature type="chain" id="PRO_5043966718" description="Ig-like domain-containing protein" evidence="1">
    <location>
        <begin position="19"/>
        <end position="274"/>
    </location>
</feature>
<evidence type="ECO:0000313" key="4">
    <source>
        <dbReference type="Proteomes" id="UP000823561"/>
    </source>
</evidence>
<feature type="domain" description="Ig-like" evidence="2">
    <location>
        <begin position="22"/>
        <end position="103"/>
    </location>
</feature>
<dbReference type="InterPro" id="IPR003597">
    <property type="entry name" value="Ig_C1-set"/>
</dbReference>
<dbReference type="SMART" id="SM00409">
    <property type="entry name" value="IG"/>
    <property type="match status" value="1"/>
</dbReference>
<dbReference type="Pfam" id="PF07654">
    <property type="entry name" value="C1-set"/>
    <property type="match status" value="1"/>
</dbReference>
<dbReference type="Proteomes" id="UP000823561">
    <property type="component" value="Chromosome 20"/>
</dbReference>
<dbReference type="InterPro" id="IPR003599">
    <property type="entry name" value="Ig_sub"/>
</dbReference>
<keyword evidence="1" id="KW-0732">Signal</keyword>
<sequence length="274" mass="30365">MHPLRVLSLSCMWSLTVAGMGQNLTQYPPAIKSRINETASLYCQVLGIVSFCYTVAWMKLHPQSDTMELCKNIQMHIDVERQSCRADILKATTEDSGTYYCAVVYKERLFIGNGTVVVVEGQDSPSVEIALTVRHRNDSLAVLTCVVTGVHPSQARVFWVLEDVSEERGQSESVWTNGSSPPSVFTRNQVVVSLPEFGSGEKHTCVVESRGMRLNRSLTLSDTQDICHTASVHRMLGIASALLLQMMMVAMAQHIRKILTGSSWSVRSMSHRTG</sequence>
<dbReference type="SUPFAM" id="SSF48726">
    <property type="entry name" value="Immunoglobulin"/>
    <property type="match status" value="2"/>
</dbReference>
<dbReference type="AlphaFoldDB" id="A0AAV6FNQ5"/>
<accession>A0AAV6FNQ5</accession>
<reference evidence="3" key="1">
    <citation type="submission" date="2020-10" db="EMBL/GenBank/DDBJ databases">
        <title>Chromosome-scale genome assembly of the Allis shad, Alosa alosa.</title>
        <authorList>
            <person name="Margot Z."/>
            <person name="Christophe K."/>
            <person name="Cabau C."/>
            <person name="Louis A."/>
            <person name="Berthelot C."/>
            <person name="Parey E."/>
            <person name="Roest Crollius H."/>
            <person name="Montfort J."/>
            <person name="Robinson-Rechavi M."/>
            <person name="Bucao C."/>
            <person name="Bouchez O."/>
            <person name="Gislard M."/>
            <person name="Lluch J."/>
            <person name="Milhes M."/>
            <person name="Lampietro C."/>
            <person name="Lopez Roques C."/>
            <person name="Donnadieu C."/>
            <person name="Braasch I."/>
            <person name="Desvignes T."/>
            <person name="Postlethwait J."/>
            <person name="Bobe J."/>
            <person name="Guiguen Y."/>
        </authorList>
    </citation>
    <scope>NUCLEOTIDE SEQUENCE</scope>
    <source>
        <strain evidence="3">M-15738</strain>
        <tissue evidence="3">Blood</tissue>
    </source>
</reference>
<name>A0AAV6FNQ5_9TELE</name>